<protein>
    <submittedName>
        <fullName evidence="5">Monooxygenase</fullName>
    </submittedName>
</protein>
<dbReference type="EMBL" id="WTKP01000004">
    <property type="protein sequence ID" value="MWJ27954.1"/>
    <property type="molecule type" value="Genomic_DNA"/>
</dbReference>
<evidence type="ECO:0000256" key="2">
    <source>
        <dbReference type="ARBA" id="ARBA00022630"/>
    </source>
</evidence>
<evidence type="ECO:0000259" key="4">
    <source>
        <dbReference type="Pfam" id="PF01494"/>
    </source>
</evidence>
<proteinExistence type="predicted"/>
<dbReference type="AlphaFoldDB" id="A0A7X3H0K1"/>
<evidence type="ECO:0000313" key="5">
    <source>
        <dbReference type="EMBL" id="MWJ27954.1"/>
    </source>
</evidence>
<dbReference type="GO" id="GO:0016709">
    <property type="term" value="F:oxidoreductase activity, acting on paired donors, with incorporation or reduction of molecular oxygen, NAD(P)H as one donor, and incorporation of one atom of oxygen"/>
    <property type="evidence" value="ECO:0007669"/>
    <property type="project" value="UniProtKB-ARBA"/>
</dbReference>
<dbReference type="RefSeq" id="WP_160418284.1">
    <property type="nucleotide sequence ID" value="NZ_WTKP01000004.1"/>
</dbReference>
<reference evidence="5 6" key="1">
    <citation type="submission" date="2019-12" db="EMBL/GenBank/DDBJ databases">
        <title>Halomonas rutogse sp. nov. isolated from two lakes on Tibetan Plateau.</title>
        <authorList>
            <person name="Gao P."/>
        </authorList>
    </citation>
    <scope>NUCLEOTIDE SEQUENCE [LARGE SCALE GENOMIC DNA]</scope>
    <source>
        <strain evidence="5 6">ZH2S</strain>
    </source>
</reference>
<feature type="domain" description="FAD-binding" evidence="4">
    <location>
        <begin position="35"/>
        <end position="370"/>
    </location>
</feature>
<dbReference type="Gene3D" id="3.40.30.120">
    <property type="match status" value="1"/>
</dbReference>
<gene>
    <name evidence="5" type="ORF">GPM19_06995</name>
</gene>
<name>A0A7X3H0K1_9GAMM</name>
<sequence>MRPAGKGELDSLYFDYPHFPFVRPAELNGDQPRHRVAIVGAGPVGVAAALEFARQGIESVVLDDKATLNDGSRAICLSRHSLEILQQLGVEKPFIDKALGWTRGRTYFHDHEVYRFEMPHSDQERFLPMYNLQQQYIEQFLVDAAMQSPLIEMRWQQAVSDATQNDDGVTLSVTTPEGDYRLEADYLLAADGARSVVRKAFDLSLHGEAYEGRYVIADVRMKSDFPTERRAFFSPSVMPESTLLVHKQPDDIWRIDYQLLADEDPDQAVTEAAIRERVGMIIEMLGEDSEWELEWWSLYKAYTLALEDYRHGRVLFIGDSAHLVPIFGVRGLNNGLADAVNAAWKLAWVLKGEASEKLLDSYSPERRGATLEVFANAGKSTRFMTPPSRGYRLMRDAALSLALRNDYASSFADPRQVTPYTYADSPVTASGDAGFTAGPMPGAPLINRRLGEDDFLLDHLGAGFNLLVFSEDGSVTPELQTALTDLQARNTGLDVLVIARHFGTAPLGTTLVDRQGACFDGYDAEPGSAYLVRPDRHVTARWKTLDASTLNTAFKTALGEH</sequence>
<accession>A0A7X3H0K1</accession>
<evidence type="ECO:0000313" key="6">
    <source>
        <dbReference type="Proteomes" id="UP000437638"/>
    </source>
</evidence>
<keyword evidence="5" id="KW-0503">Monooxygenase</keyword>
<evidence type="ECO:0000256" key="3">
    <source>
        <dbReference type="ARBA" id="ARBA00022827"/>
    </source>
</evidence>
<dbReference type="GO" id="GO:0071949">
    <property type="term" value="F:FAD binding"/>
    <property type="evidence" value="ECO:0007669"/>
    <property type="project" value="InterPro"/>
</dbReference>
<dbReference type="Proteomes" id="UP000437638">
    <property type="component" value="Unassembled WGS sequence"/>
</dbReference>
<dbReference type="Gene3D" id="3.50.50.60">
    <property type="entry name" value="FAD/NAD(P)-binding domain"/>
    <property type="match status" value="1"/>
</dbReference>
<dbReference type="InterPro" id="IPR036188">
    <property type="entry name" value="FAD/NAD-bd_sf"/>
</dbReference>
<dbReference type="PANTHER" id="PTHR43004">
    <property type="entry name" value="TRK SYSTEM POTASSIUM UPTAKE PROTEIN"/>
    <property type="match status" value="1"/>
</dbReference>
<keyword evidence="5" id="KW-0560">Oxidoreductase</keyword>
<dbReference type="PANTHER" id="PTHR43004:SF19">
    <property type="entry name" value="BINDING MONOOXYGENASE, PUTATIVE (JCVI)-RELATED"/>
    <property type="match status" value="1"/>
</dbReference>
<dbReference type="Pfam" id="PF01494">
    <property type="entry name" value="FAD_binding_3"/>
    <property type="match status" value="1"/>
</dbReference>
<keyword evidence="2" id="KW-0285">Flavoprotein</keyword>
<dbReference type="Gene3D" id="3.30.70.2450">
    <property type="match status" value="1"/>
</dbReference>
<dbReference type="SUPFAM" id="SSF51905">
    <property type="entry name" value="FAD/NAD(P)-binding domain"/>
    <property type="match status" value="1"/>
</dbReference>
<keyword evidence="6" id="KW-1185">Reference proteome</keyword>
<comment type="caution">
    <text evidence="5">The sequence shown here is derived from an EMBL/GenBank/DDBJ whole genome shotgun (WGS) entry which is preliminary data.</text>
</comment>
<dbReference type="PRINTS" id="PR00420">
    <property type="entry name" value="RNGMNOXGNASE"/>
</dbReference>
<keyword evidence="3" id="KW-0274">FAD</keyword>
<evidence type="ECO:0000256" key="1">
    <source>
        <dbReference type="ARBA" id="ARBA00001974"/>
    </source>
</evidence>
<comment type="cofactor">
    <cofactor evidence="1">
        <name>FAD</name>
        <dbReference type="ChEBI" id="CHEBI:57692"/>
    </cofactor>
</comment>
<dbReference type="NCBIfam" id="NF006002">
    <property type="entry name" value="PRK08132.1"/>
    <property type="match status" value="1"/>
</dbReference>
<organism evidence="5 6">
    <name type="scientific">Vreelandella zhuhanensis</name>
    <dbReference type="NCBI Taxonomy" id="2684210"/>
    <lineage>
        <taxon>Bacteria</taxon>
        <taxon>Pseudomonadati</taxon>
        <taxon>Pseudomonadota</taxon>
        <taxon>Gammaproteobacteria</taxon>
        <taxon>Oceanospirillales</taxon>
        <taxon>Halomonadaceae</taxon>
        <taxon>Vreelandella</taxon>
    </lineage>
</organism>
<dbReference type="InterPro" id="IPR002938">
    <property type="entry name" value="FAD-bd"/>
</dbReference>
<dbReference type="InterPro" id="IPR050641">
    <property type="entry name" value="RIFMO-like"/>
</dbReference>